<dbReference type="Gene3D" id="3.40.50.1100">
    <property type="match status" value="2"/>
</dbReference>
<dbReference type="PROSITE" id="PS00165">
    <property type="entry name" value="DEHYDRATASE_SER_THR"/>
    <property type="match status" value="1"/>
</dbReference>
<dbReference type="InterPro" id="IPR001926">
    <property type="entry name" value="TrpB-like_PALP"/>
</dbReference>
<name>F6KBQ0_APLCA</name>
<protein>
    <recommendedName>
        <fullName evidence="17">Serine racemase</fullName>
        <ecNumber evidence="6">4.3.1.17</ecNumber>
        <ecNumber evidence="15">4.3.1.18</ecNumber>
        <ecNumber evidence="16">5.1.1.18</ecNumber>
    </recommendedName>
    <alternativeName>
        <fullName evidence="18">D-serine ammonia-lyase</fullName>
    </alternativeName>
    <alternativeName>
        <fullName evidence="20">D-serine dehydratase</fullName>
    </alternativeName>
    <alternativeName>
        <fullName evidence="19">L-serine ammonia-lyase</fullName>
    </alternativeName>
    <alternativeName>
        <fullName evidence="10">L-serine dehydratase</fullName>
    </alternativeName>
</protein>
<dbReference type="GeneID" id="100620063"/>
<evidence type="ECO:0000313" key="22">
    <source>
        <dbReference type="EMBL" id="ADM86393.1"/>
    </source>
</evidence>
<evidence type="ECO:0000256" key="8">
    <source>
        <dbReference type="ARBA" id="ARBA00022898"/>
    </source>
</evidence>
<comment type="catalytic activity">
    <reaction evidence="12">
        <text>D-serine = pyruvate + NH4(+)</text>
        <dbReference type="Rhea" id="RHEA:13977"/>
        <dbReference type="ChEBI" id="CHEBI:15361"/>
        <dbReference type="ChEBI" id="CHEBI:28938"/>
        <dbReference type="ChEBI" id="CHEBI:35247"/>
        <dbReference type="EC" id="4.3.1.18"/>
    </reaction>
</comment>
<evidence type="ECO:0000313" key="24">
    <source>
        <dbReference type="RefSeq" id="NP_001233149.1"/>
    </source>
</evidence>
<evidence type="ECO:0000256" key="3">
    <source>
        <dbReference type="ARBA" id="ARBA00001936"/>
    </source>
</evidence>
<dbReference type="EC" id="5.1.1.18" evidence="16"/>
<dbReference type="InterPro" id="IPR036052">
    <property type="entry name" value="TrpB-like_PALP_sf"/>
</dbReference>
<keyword evidence="9" id="KW-0456">Lyase</keyword>
<dbReference type="CTD" id="38436"/>
<dbReference type="PANTHER" id="PTHR43050:SF1">
    <property type="entry name" value="SERINE RACEMASE"/>
    <property type="match status" value="1"/>
</dbReference>
<comment type="catalytic activity">
    <reaction evidence="11">
        <text>L-serine = pyruvate + NH4(+)</text>
        <dbReference type="Rhea" id="RHEA:19169"/>
        <dbReference type="ChEBI" id="CHEBI:15361"/>
        <dbReference type="ChEBI" id="CHEBI:28938"/>
        <dbReference type="ChEBI" id="CHEBI:33384"/>
        <dbReference type="EC" id="4.3.1.17"/>
    </reaction>
</comment>
<gene>
    <name evidence="22 24" type="primary">dar1</name>
</gene>
<proteinExistence type="evidence at transcript level"/>
<dbReference type="GO" id="GO:0030170">
    <property type="term" value="F:pyridoxal phosphate binding"/>
    <property type="evidence" value="ECO:0007669"/>
    <property type="project" value="InterPro"/>
</dbReference>
<dbReference type="OrthoDB" id="4418812at2759"/>
<dbReference type="GO" id="GO:0005524">
    <property type="term" value="F:ATP binding"/>
    <property type="evidence" value="ECO:0007669"/>
    <property type="project" value="TreeGrafter"/>
</dbReference>
<evidence type="ECO:0000256" key="10">
    <source>
        <dbReference type="ARBA" id="ARBA00031418"/>
    </source>
</evidence>
<evidence type="ECO:0000256" key="11">
    <source>
        <dbReference type="ARBA" id="ARBA00049406"/>
    </source>
</evidence>
<comment type="cofactor">
    <cofactor evidence="4">
        <name>Mg(2+)</name>
        <dbReference type="ChEBI" id="CHEBI:18420"/>
    </cofactor>
</comment>
<dbReference type="FunFam" id="3.40.50.1100:FF:000041">
    <property type="entry name" value="Threonine ammonia-lyase, variant"/>
    <property type="match status" value="1"/>
</dbReference>
<comment type="cofactor">
    <cofactor evidence="1">
        <name>Ca(2+)</name>
        <dbReference type="ChEBI" id="CHEBI:29108"/>
    </cofactor>
</comment>
<reference evidence="22 24" key="1">
    <citation type="journal article" date="2011" name="J. Biol. Chem.">
        <title>A novel pyridoxal 5'-phosphate-dependent amino acid racemase in the Aplysia californica central nervous system.</title>
        <authorList>
            <person name="Wang L."/>
            <person name="Ota N."/>
            <person name="Romanova E.V."/>
            <person name="Sweedler J.V."/>
        </authorList>
    </citation>
    <scope>NUCLEOTIDE SEQUENCE</scope>
    <source>
        <tissue evidence="22">Central nervous system</tissue>
    </source>
</reference>
<evidence type="ECO:0000256" key="2">
    <source>
        <dbReference type="ARBA" id="ARBA00001933"/>
    </source>
</evidence>
<accession>F6KBQ0</accession>
<keyword evidence="8" id="KW-0663">Pyridoxal phosphate</keyword>
<evidence type="ECO:0000256" key="15">
    <source>
        <dbReference type="ARBA" id="ARBA00066349"/>
    </source>
</evidence>
<dbReference type="Pfam" id="PF00291">
    <property type="entry name" value="PALP"/>
    <property type="match status" value="1"/>
</dbReference>
<keyword evidence="7" id="KW-0460">Magnesium</keyword>
<evidence type="ECO:0000259" key="21">
    <source>
        <dbReference type="Pfam" id="PF00291"/>
    </source>
</evidence>
<evidence type="ECO:0000256" key="12">
    <source>
        <dbReference type="ARBA" id="ARBA00050422"/>
    </source>
</evidence>
<comment type="function">
    <text evidence="14">Catalyzes the synthesis of D-serine from L-serine. D-serine is a key coagonist with glutamate at NMDA receptors. Has dehydratase activity towards both L-serine and D-serine.</text>
</comment>
<evidence type="ECO:0000256" key="6">
    <source>
        <dbReference type="ARBA" id="ARBA00012093"/>
    </source>
</evidence>
<evidence type="ECO:0000313" key="23">
    <source>
        <dbReference type="Proteomes" id="UP000694888"/>
    </source>
</evidence>
<feature type="domain" description="Tryptophan synthase beta chain-like PALP" evidence="21">
    <location>
        <begin position="19"/>
        <end position="315"/>
    </location>
</feature>
<comment type="cofactor">
    <cofactor evidence="2">
        <name>pyridoxal 5'-phosphate</name>
        <dbReference type="ChEBI" id="CHEBI:597326"/>
    </cofactor>
</comment>
<evidence type="ECO:0000256" key="18">
    <source>
        <dbReference type="ARBA" id="ARBA00076108"/>
    </source>
</evidence>
<dbReference type="GO" id="GO:0006563">
    <property type="term" value="P:L-serine metabolic process"/>
    <property type="evidence" value="ECO:0007669"/>
    <property type="project" value="UniProtKB-ARBA"/>
</dbReference>
<dbReference type="AlphaFoldDB" id="F6KBQ0"/>
<evidence type="ECO:0000256" key="13">
    <source>
        <dbReference type="ARBA" id="ARBA00051769"/>
    </source>
</evidence>
<dbReference type="GO" id="GO:0000287">
    <property type="term" value="F:magnesium ion binding"/>
    <property type="evidence" value="ECO:0007669"/>
    <property type="project" value="TreeGrafter"/>
</dbReference>
<dbReference type="Proteomes" id="UP000694888">
    <property type="component" value="Unplaced"/>
</dbReference>
<evidence type="ECO:0000256" key="20">
    <source>
        <dbReference type="ARBA" id="ARBA00081761"/>
    </source>
</evidence>
<evidence type="ECO:0000256" key="4">
    <source>
        <dbReference type="ARBA" id="ARBA00001946"/>
    </source>
</evidence>
<dbReference type="GO" id="GO:0030378">
    <property type="term" value="F:serine racemase activity"/>
    <property type="evidence" value="ECO:0007669"/>
    <property type="project" value="UniProtKB-EC"/>
</dbReference>
<evidence type="ECO:0000256" key="14">
    <source>
        <dbReference type="ARBA" id="ARBA00056426"/>
    </source>
</evidence>
<evidence type="ECO:0000256" key="19">
    <source>
        <dbReference type="ARBA" id="ARBA00081060"/>
    </source>
</evidence>
<evidence type="ECO:0000256" key="17">
    <source>
        <dbReference type="ARBA" id="ARBA00070760"/>
    </source>
</evidence>
<keyword evidence="23" id="KW-1185">Reference proteome</keyword>
<dbReference type="EC" id="4.3.1.18" evidence="15"/>
<dbReference type="CDD" id="cd01562">
    <property type="entry name" value="Thr-dehyd"/>
    <property type="match status" value="1"/>
</dbReference>
<dbReference type="EMBL" id="HM776055">
    <property type="protein sequence ID" value="ADM86393.1"/>
    <property type="molecule type" value="mRNA"/>
</dbReference>
<dbReference type="GO" id="GO:0003941">
    <property type="term" value="F:L-serine ammonia-lyase activity"/>
    <property type="evidence" value="ECO:0007669"/>
    <property type="project" value="UniProtKB-EC"/>
</dbReference>
<dbReference type="GO" id="GO:0008721">
    <property type="term" value="F:D-serine ammonia-lyase activity"/>
    <property type="evidence" value="ECO:0007669"/>
    <property type="project" value="UniProtKB-EC"/>
</dbReference>
<dbReference type="RefSeq" id="NP_001233149.1">
    <property type="nucleotide sequence ID" value="NM_001246220.1"/>
</dbReference>
<dbReference type="GO" id="GO:0018114">
    <property type="term" value="F:threonine racemase activity"/>
    <property type="evidence" value="ECO:0007669"/>
    <property type="project" value="TreeGrafter"/>
</dbReference>
<evidence type="ECO:0000256" key="9">
    <source>
        <dbReference type="ARBA" id="ARBA00023239"/>
    </source>
</evidence>
<comment type="catalytic activity">
    <reaction evidence="13">
        <text>L-serine = D-serine</text>
        <dbReference type="Rhea" id="RHEA:10980"/>
        <dbReference type="ChEBI" id="CHEBI:33384"/>
        <dbReference type="ChEBI" id="CHEBI:35247"/>
        <dbReference type="EC" id="5.1.1.18"/>
    </reaction>
</comment>
<dbReference type="EC" id="4.3.1.17" evidence="6"/>
<sequence>MAASCGVTFVDVLKALERISPFIHKTPIFTSEQANRKCGRQLFFKCENFQKSGSFKARGALNAVLKCQQVKPNVNGVVTHSSGNHGQALAWAAQRANLPCCVVVPQMAPDVKKNAIRGYGAELLECGPKPSDRNEACDKVQDDRNFELIPPYDHVDVIAGQGTIAVELLEQVPFLDAILVPISGGGMSSGICIAAKTIKPDIKIFIVAPKGKRLEECLRTGKRPWEGPPQYLDTIADGIRLQQTGYITTPILMELAEKDVFEMSDEEIIEGMKFSFERMKLVIETAAGASVAAAFSDRLRKMDPDLKNVGVILCGGNLDIENLPF</sequence>
<comment type="similarity">
    <text evidence="5">Belongs to the serine/threonine dehydratase family.</text>
</comment>
<dbReference type="SUPFAM" id="SSF53686">
    <property type="entry name" value="Tryptophan synthase beta subunit-like PLP-dependent enzymes"/>
    <property type="match status" value="1"/>
</dbReference>
<dbReference type="InterPro" id="IPR000634">
    <property type="entry name" value="Ser/Thr_deHydtase_PyrdxlP-BS"/>
</dbReference>
<evidence type="ECO:0000256" key="1">
    <source>
        <dbReference type="ARBA" id="ARBA00001913"/>
    </source>
</evidence>
<reference evidence="24" key="2">
    <citation type="submission" date="2025-05" db="UniProtKB">
        <authorList>
            <consortium name="RefSeq"/>
        </authorList>
    </citation>
    <scope>IDENTIFICATION</scope>
</reference>
<dbReference type="GO" id="GO:0070179">
    <property type="term" value="P:D-serine biosynthetic process"/>
    <property type="evidence" value="ECO:0007669"/>
    <property type="project" value="TreeGrafter"/>
</dbReference>
<evidence type="ECO:0000256" key="7">
    <source>
        <dbReference type="ARBA" id="ARBA00022842"/>
    </source>
</evidence>
<comment type="cofactor">
    <cofactor evidence="3">
        <name>Mn(2+)</name>
        <dbReference type="ChEBI" id="CHEBI:29035"/>
    </cofactor>
</comment>
<dbReference type="PANTHER" id="PTHR43050">
    <property type="entry name" value="SERINE / THREONINE RACEMASE FAMILY MEMBER"/>
    <property type="match status" value="1"/>
</dbReference>
<evidence type="ECO:0000256" key="5">
    <source>
        <dbReference type="ARBA" id="ARBA00010869"/>
    </source>
</evidence>
<organism evidence="22">
    <name type="scientific">Aplysia californica</name>
    <name type="common">California sea hare</name>
    <dbReference type="NCBI Taxonomy" id="6500"/>
    <lineage>
        <taxon>Eukaryota</taxon>
        <taxon>Metazoa</taxon>
        <taxon>Spiralia</taxon>
        <taxon>Lophotrochozoa</taxon>
        <taxon>Mollusca</taxon>
        <taxon>Gastropoda</taxon>
        <taxon>Heterobranchia</taxon>
        <taxon>Euthyneura</taxon>
        <taxon>Tectipleura</taxon>
        <taxon>Aplysiida</taxon>
        <taxon>Aplysioidea</taxon>
        <taxon>Aplysiidae</taxon>
        <taxon>Aplysia</taxon>
    </lineage>
</organism>
<evidence type="ECO:0000256" key="16">
    <source>
        <dbReference type="ARBA" id="ARBA00066592"/>
    </source>
</evidence>